<dbReference type="InterPro" id="IPR016181">
    <property type="entry name" value="Acyl_CoA_acyltransferase"/>
</dbReference>
<dbReference type="SUPFAM" id="SSF55729">
    <property type="entry name" value="Acyl-CoA N-acyltransferases (Nat)"/>
    <property type="match status" value="1"/>
</dbReference>
<evidence type="ECO:0000259" key="1">
    <source>
        <dbReference type="PROSITE" id="PS51186"/>
    </source>
</evidence>
<evidence type="ECO:0000313" key="3">
    <source>
        <dbReference type="Proteomes" id="UP000076927"/>
    </source>
</evidence>
<dbReference type="RefSeq" id="WP_068603384.1">
    <property type="nucleotide sequence ID" value="NZ_CP011388.1"/>
</dbReference>
<dbReference type="Gene3D" id="3.40.630.30">
    <property type="match status" value="1"/>
</dbReference>
<dbReference type="KEGG" id="pswu:SY83_00840"/>
<keyword evidence="3" id="KW-1185">Reference proteome</keyword>
<evidence type="ECO:0000313" key="2">
    <source>
        <dbReference type="EMBL" id="ANE45124.1"/>
    </source>
</evidence>
<dbReference type="AlphaFoldDB" id="A0A172TDX0"/>
<sequence length="159" mass="17963">MITAINLSDEEELSRLWYLQHASYKVEAQLIGFDAIPPLMDTLETLRECGEQFIGYEREGELAGALAYSEAGDVATLCRMMVHPEHFRQGIAGQLIKAFEERTDCSVLEVSTGALNEPAIQLYRKYEYSEVGSREVAPDVWITLFSKPRRVDRVQSSAE</sequence>
<dbReference type="STRING" id="1178515.SY83_00840"/>
<name>A0A172TDX0_9BACL</name>
<dbReference type="PATRIC" id="fig|1178515.4.peg.140"/>
<dbReference type="PROSITE" id="PS51186">
    <property type="entry name" value="GNAT"/>
    <property type="match status" value="1"/>
</dbReference>
<protein>
    <recommendedName>
        <fullName evidence="1">N-acetyltransferase domain-containing protein</fullName>
    </recommendedName>
</protein>
<dbReference type="Proteomes" id="UP000076927">
    <property type="component" value="Chromosome"/>
</dbReference>
<dbReference type="CDD" id="cd04301">
    <property type="entry name" value="NAT_SF"/>
    <property type="match status" value="1"/>
</dbReference>
<organism evidence="2 3">
    <name type="scientific">Paenibacillus swuensis</name>
    <dbReference type="NCBI Taxonomy" id="1178515"/>
    <lineage>
        <taxon>Bacteria</taxon>
        <taxon>Bacillati</taxon>
        <taxon>Bacillota</taxon>
        <taxon>Bacilli</taxon>
        <taxon>Bacillales</taxon>
        <taxon>Paenibacillaceae</taxon>
        <taxon>Paenibacillus</taxon>
    </lineage>
</organism>
<dbReference type="GO" id="GO:0016747">
    <property type="term" value="F:acyltransferase activity, transferring groups other than amino-acyl groups"/>
    <property type="evidence" value="ECO:0007669"/>
    <property type="project" value="InterPro"/>
</dbReference>
<dbReference type="OrthoDB" id="46888at2"/>
<gene>
    <name evidence="2" type="ORF">SY83_00840</name>
</gene>
<dbReference type="Pfam" id="PF00583">
    <property type="entry name" value="Acetyltransf_1"/>
    <property type="match status" value="1"/>
</dbReference>
<reference evidence="2 3" key="1">
    <citation type="submission" date="2015-01" db="EMBL/GenBank/DDBJ databases">
        <title>Paenibacillus swuensis/DY6/whole genome sequencing.</title>
        <authorList>
            <person name="Kim M.K."/>
            <person name="Srinivasan S."/>
            <person name="Lee J.-J."/>
        </authorList>
    </citation>
    <scope>NUCLEOTIDE SEQUENCE [LARGE SCALE GENOMIC DNA]</scope>
    <source>
        <strain evidence="2 3">DY6</strain>
    </source>
</reference>
<feature type="domain" description="N-acetyltransferase" evidence="1">
    <location>
        <begin position="3"/>
        <end position="150"/>
    </location>
</feature>
<dbReference type="InterPro" id="IPR000182">
    <property type="entry name" value="GNAT_dom"/>
</dbReference>
<proteinExistence type="predicted"/>
<accession>A0A172TDX0</accession>
<dbReference type="EMBL" id="CP011388">
    <property type="protein sequence ID" value="ANE45124.1"/>
    <property type="molecule type" value="Genomic_DNA"/>
</dbReference>